<feature type="binding site" evidence="5">
    <location>
        <position position="196"/>
    </location>
    <ligand>
        <name>GTP</name>
        <dbReference type="ChEBI" id="CHEBI:37565"/>
    </ligand>
</feature>
<dbReference type="Gene3D" id="3.30.1330.20">
    <property type="entry name" value="Tubulin/FtsZ, C-terminal domain"/>
    <property type="match status" value="1"/>
</dbReference>
<dbReference type="Pfam" id="PF00091">
    <property type="entry name" value="Tubulin"/>
    <property type="match status" value="1"/>
</dbReference>
<dbReference type="Proteomes" id="UP000070263">
    <property type="component" value="Unassembled WGS sequence"/>
</dbReference>
<dbReference type="InterPro" id="IPR003008">
    <property type="entry name" value="Tubulin_FtsZ_GTPase"/>
</dbReference>
<dbReference type="Pfam" id="PF12327">
    <property type="entry name" value="FtsZ_C"/>
    <property type="match status" value="1"/>
</dbReference>
<protein>
    <recommendedName>
        <fullName evidence="5 6">Cell division protein FtsZ</fullName>
    </recommendedName>
</protein>
<comment type="subunit">
    <text evidence="5">Homodimer. Polymerizes to form a dynamic ring structure in a strictly GTP-dependent manner. Interacts directly with several other division proteins.</text>
</comment>
<dbReference type="InterPro" id="IPR008280">
    <property type="entry name" value="Tub_FtsZ_C"/>
</dbReference>
<evidence type="ECO:0000256" key="6">
    <source>
        <dbReference type="NCBIfam" id="TIGR00065"/>
    </source>
</evidence>
<keyword evidence="5" id="KW-0963">Cytoplasm</keyword>
<dbReference type="GO" id="GO:0043093">
    <property type="term" value="P:FtsZ-dependent cytokinesis"/>
    <property type="evidence" value="ECO:0007669"/>
    <property type="project" value="UniProtKB-UniRule"/>
</dbReference>
<evidence type="ECO:0000256" key="3">
    <source>
        <dbReference type="ARBA" id="ARBA00023134"/>
    </source>
</evidence>
<dbReference type="SUPFAM" id="SSF55307">
    <property type="entry name" value="Tubulin C-terminal domain-like"/>
    <property type="match status" value="1"/>
</dbReference>
<dbReference type="SUPFAM" id="SSF52490">
    <property type="entry name" value="Tubulin nucleotide-binding domain-like"/>
    <property type="match status" value="1"/>
</dbReference>
<evidence type="ECO:0000259" key="7">
    <source>
        <dbReference type="SMART" id="SM00864"/>
    </source>
</evidence>
<dbReference type="InterPro" id="IPR037103">
    <property type="entry name" value="Tubulin/FtsZ-like_C"/>
</dbReference>
<comment type="similarity">
    <text evidence="1 5">Belongs to the FtsZ family.</text>
</comment>
<evidence type="ECO:0000313" key="10">
    <source>
        <dbReference type="Proteomes" id="UP000070263"/>
    </source>
</evidence>
<dbReference type="PANTHER" id="PTHR30314">
    <property type="entry name" value="CELL DIVISION PROTEIN FTSZ-RELATED"/>
    <property type="match status" value="1"/>
</dbReference>
<sequence>MSPSASEVEEKNYEQLSGEVTPEILVIGCGGAGCNTVSHVAEEGVEGVDLAAVNTDAQDLLHTEADKKVIIGKNTTGGLGTGSDYRKGKKSAMESEEVLEEALSGYELVFITCGLGGGTGTGAGPVVADIAKNIGALAIGVVTLPFESEGERRNENALDGLFNFRESADTTIVIPDDRLLEIAPNLSLEEAFKMADGVLVETISGVTDLMSQTGLINLDFEDVRATFENGGMGVVGFGESAGSGRAEAAVEDALNNPLLDMDIENARRALINITGSPDMELDEAEMIAGIISEELSSEAKVTWGARISEGIDDTIMTTIIVSGAETLKGRNDVLDLGLEAI</sequence>
<keyword evidence="5" id="KW-0131">Cell cycle</keyword>
<dbReference type="InterPro" id="IPR045061">
    <property type="entry name" value="FtsZ/CetZ"/>
</dbReference>
<gene>
    <name evidence="5" type="primary">ftsZ</name>
    <name evidence="9" type="ORF">AKJ51_00945</name>
</gene>
<feature type="binding site" evidence="5">
    <location>
        <begin position="31"/>
        <end position="35"/>
    </location>
    <ligand>
        <name>GTP</name>
        <dbReference type="ChEBI" id="CHEBI:37565"/>
    </ligand>
</feature>
<evidence type="ECO:0000256" key="4">
    <source>
        <dbReference type="ARBA" id="ARBA00023210"/>
    </source>
</evidence>
<keyword evidence="10" id="KW-1185">Reference proteome</keyword>
<dbReference type="PRINTS" id="PR00423">
    <property type="entry name" value="CELLDVISFTSZ"/>
</dbReference>
<dbReference type="GO" id="GO:0005737">
    <property type="term" value="C:cytoplasm"/>
    <property type="evidence" value="ECO:0007669"/>
    <property type="project" value="UniProtKB-SubCell"/>
</dbReference>
<evidence type="ECO:0000259" key="8">
    <source>
        <dbReference type="SMART" id="SM00865"/>
    </source>
</evidence>
<feature type="binding site" evidence="5">
    <location>
        <begin position="118"/>
        <end position="120"/>
    </location>
    <ligand>
        <name>GTP</name>
        <dbReference type="ChEBI" id="CHEBI:37565"/>
    </ligand>
</feature>
<dbReference type="InterPro" id="IPR018316">
    <property type="entry name" value="Tubulin/FtsZ_2-layer-sand-dom"/>
</dbReference>
<comment type="function">
    <text evidence="5">Essential cell division protein that forms a contractile ring structure (Z ring) at the future cell division site. The regulation of the ring assembly controls the timing and the location of cell division. One of the functions of the FtsZ ring is to recruit other cell division proteins to the septum to produce a new cell wall between the dividing cells. Binds GTP and shows GTPase activity.</text>
</comment>
<evidence type="ECO:0000256" key="1">
    <source>
        <dbReference type="ARBA" id="ARBA00009690"/>
    </source>
</evidence>
<dbReference type="EMBL" id="LHYE01000005">
    <property type="protein sequence ID" value="KXB07605.1"/>
    <property type="molecule type" value="Genomic_DNA"/>
</dbReference>
<dbReference type="GO" id="GO:0032153">
    <property type="term" value="C:cell division site"/>
    <property type="evidence" value="ECO:0007669"/>
    <property type="project" value="UniProtKB-UniRule"/>
</dbReference>
<evidence type="ECO:0000313" key="9">
    <source>
        <dbReference type="EMBL" id="KXB07605.1"/>
    </source>
</evidence>
<comment type="caution">
    <text evidence="9">The sequence shown here is derived from an EMBL/GenBank/DDBJ whole genome shotgun (WGS) entry which is preliminary data.</text>
</comment>
<feature type="domain" description="Tubulin/FtsZ 2-layer sandwich" evidence="8">
    <location>
        <begin position="216"/>
        <end position="333"/>
    </location>
</feature>
<feature type="binding site" evidence="5">
    <location>
        <position position="149"/>
    </location>
    <ligand>
        <name>GTP</name>
        <dbReference type="ChEBI" id="CHEBI:37565"/>
    </ligand>
</feature>
<feature type="binding site" evidence="5">
    <location>
        <position position="153"/>
    </location>
    <ligand>
        <name>GTP</name>
        <dbReference type="ChEBI" id="CHEBI:37565"/>
    </ligand>
</feature>
<dbReference type="InterPro" id="IPR036525">
    <property type="entry name" value="Tubulin/FtsZ_GTPase_sf"/>
</dbReference>
<dbReference type="SMART" id="SM00865">
    <property type="entry name" value="Tubulin_C"/>
    <property type="match status" value="1"/>
</dbReference>
<organism evidence="9 10">
    <name type="scientific">candidate division MSBL1 archaeon SCGC-AAA382A20</name>
    <dbReference type="NCBI Taxonomy" id="1698280"/>
    <lineage>
        <taxon>Archaea</taxon>
        <taxon>Methanobacteriati</taxon>
        <taxon>Methanobacteriota</taxon>
        <taxon>candidate division MSBL1</taxon>
    </lineage>
</organism>
<keyword evidence="2 5" id="KW-0547">Nucleotide-binding</keyword>
<dbReference type="CDD" id="cd02201">
    <property type="entry name" value="FtsZ_type1"/>
    <property type="match status" value="1"/>
</dbReference>
<dbReference type="AlphaFoldDB" id="A0A133VMB3"/>
<dbReference type="GO" id="GO:0005525">
    <property type="term" value="F:GTP binding"/>
    <property type="evidence" value="ECO:0007669"/>
    <property type="project" value="UniProtKB-UniRule"/>
</dbReference>
<dbReference type="GO" id="GO:0051258">
    <property type="term" value="P:protein polymerization"/>
    <property type="evidence" value="ECO:0007669"/>
    <property type="project" value="UniProtKB-UniRule"/>
</dbReference>
<dbReference type="SMART" id="SM00864">
    <property type="entry name" value="Tubulin"/>
    <property type="match status" value="1"/>
</dbReference>
<evidence type="ECO:0000256" key="5">
    <source>
        <dbReference type="HAMAP-Rule" id="MF_00909"/>
    </source>
</evidence>
<keyword evidence="3 5" id="KW-0342">GTP-binding</keyword>
<comment type="subcellular location">
    <subcellularLocation>
        <location evidence="5">Cytoplasm</location>
    </subcellularLocation>
    <text evidence="5">Assembles at midcell at the inner surface of the cytoplasmic membrane.</text>
</comment>
<dbReference type="Gene3D" id="3.40.50.1440">
    <property type="entry name" value="Tubulin/FtsZ, GTPase domain"/>
    <property type="match status" value="1"/>
</dbReference>
<keyword evidence="5" id="KW-0132">Cell division</keyword>
<dbReference type="HAMAP" id="MF_00909">
    <property type="entry name" value="FtsZ"/>
    <property type="match status" value="1"/>
</dbReference>
<dbReference type="NCBIfam" id="TIGR00065">
    <property type="entry name" value="ftsZ"/>
    <property type="match status" value="1"/>
</dbReference>
<dbReference type="GO" id="GO:0003924">
    <property type="term" value="F:GTPase activity"/>
    <property type="evidence" value="ECO:0007669"/>
    <property type="project" value="UniProtKB-UniRule"/>
</dbReference>
<keyword evidence="4 5" id="KW-0717">Septation</keyword>
<evidence type="ECO:0000256" key="2">
    <source>
        <dbReference type="ARBA" id="ARBA00022741"/>
    </source>
</evidence>
<dbReference type="InterPro" id="IPR000158">
    <property type="entry name" value="Cell_div_FtsZ"/>
</dbReference>
<name>A0A133VMB3_9EURY</name>
<accession>A0A133VMB3</accession>
<reference evidence="9 10" key="1">
    <citation type="journal article" date="2016" name="Sci. Rep.">
        <title>Metabolic traits of an uncultured archaeal lineage -MSBL1- from brine pools of the Red Sea.</title>
        <authorList>
            <person name="Mwirichia R."/>
            <person name="Alam I."/>
            <person name="Rashid M."/>
            <person name="Vinu M."/>
            <person name="Ba-Alawi W."/>
            <person name="Anthony Kamau A."/>
            <person name="Kamanda Ngugi D."/>
            <person name="Goker M."/>
            <person name="Klenk H.P."/>
            <person name="Bajic V."/>
            <person name="Stingl U."/>
        </authorList>
    </citation>
    <scope>NUCLEOTIDE SEQUENCE [LARGE SCALE GENOMIC DNA]</scope>
    <source>
        <strain evidence="9">SCGC-AAA382A20</strain>
    </source>
</reference>
<dbReference type="InterPro" id="IPR024757">
    <property type="entry name" value="FtsZ_C"/>
</dbReference>
<proteinExistence type="inferred from homology"/>
<feature type="domain" description="Tubulin/FtsZ GTPase" evidence="7">
    <location>
        <begin position="23"/>
        <end position="214"/>
    </location>
</feature>
<dbReference type="PANTHER" id="PTHR30314:SF3">
    <property type="entry name" value="MITOCHONDRIAL DIVISION PROTEIN FSZA"/>
    <property type="match status" value="1"/>
</dbReference>
<dbReference type="PATRIC" id="fig|1698280.3.peg.888"/>